<evidence type="ECO:0000256" key="4">
    <source>
        <dbReference type="ARBA" id="ARBA00022679"/>
    </source>
</evidence>
<evidence type="ECO:0000256" key="3">
    <source>
        <dbReference type="ARBA" id="ARBA00022603"/>
    </source>
</evidence>
<evidence type="ECO:0000256" key="1">
    <source>
        <dbReference type="ARBA" id="ARBA00000142"/>
    </source>
</evidence>
<dbReference type="PANTHER" id="PTHR23417:SF14">
    <property type="entry name" value="PENTACOTRIPEPTIDE-REPEAT REGION OF PRORP DOMAIN-CONTAINING PROTEIN"/>
    <property type="match status" value="1"/>
</dbReference>
<reference evidence="8" key="1">
    <citation type="submission" date="2024-05" db="EMBL/GenBank/DDBJ databases">
        <title>Isolation and characterization of Sporomusa carbonis sp. nov., a carboxydotrophic hydrogenogen in the genus of Sporomusa isolated from a charcoal burning pile.</title>
        <authorList>
            <person name="Boeer T."/>
            <person name="Rosenbaum F."/>
            <person name="Eysell L."/>
            <person name="Mueller V."/>
            <person name="Daniel R."/>
            <person name="Poehlein A."/>
        </authorList>
    </citation>
    <scope>NUCLEOTIDE SEQUENCE [LARGE SCALE GENOMIC DNA]</scope>
    <source>
        <strain evidence="8">DSM 3132</strain>
    </source>
</reference>
<comment type="similarity">
    <text evidence="7">Belongs to the class I-like SAM-binding methyltransferase superfamily. TrmB family.</text>
</comment>
<name>A0ABZ3JB62_SPOA4</name>
<feature type="binding site" evidence="7">
    <location>
        <begin position="193"/>
        <end position="196"/>
    </location>
    <ligand>
        <name>substrate</name>
    </ligand>
</feature>
<dbReference type="Pfam" id="PF02390">
    <property type="entry name" value="Methyltransf_4"/>
    <property type="match status" value="1"/>
</dbReference>
<dbReference type="NCBIfam" id="NF001080">
    <property type="entry name" value="PRK00121.2-2"/>
    <property type="match status" value="1"/>
</dbReference>
<sequence>MRLRKKPWIAKAITGFSDIVLQNPGEELQGKWKGLFGNDLPVHAELGTGKGRFIAGMADEYRQQVNFVGMEAQRDVVYYAAQKVCEQELINVRLLVFDVNHILTIFAPGEVDRLYINFCDPWPKNRHAKRRLTHIEFLKKYQCILKPGGQLWFKTDNRPLFEFSLDQFNEFGLTVNSVTYDLLHSGFEGNVMTEYETKFSSLGQPICRCEVNF</sequence>
<comment type="catalytic activity">
    <reaction evidence="1 7">
        <text>guanosine(46) in tRNA + S-adenosyl-L-methionine = N(7)-methylguanosine(46) in tRNA + S-adenosyl-L-homocysteine</text>
        <dbReference type="Rhea" id="RHEA:42708"/>
        <dbReference type="Rhea" id="RHEA-COMP:10188"/>
        <dbReference type="Rhea" id="RHEA-COMP:10189"/>
        <dbReference type="ChEBI" id="CHEBI:57856"/>
        <dbReference type="ChEBI" id="CHEBI:59789"/>
        <dbReference type="ChEBI" id="CHEBI:74269"/>
        <dbReference type="ChEBI" id="CHEBI:74480"/>
        <dbReference type="EC" id="2.1.1.33"/>
    </reaction>
</comment>
<protein>
    <recommendedName>
        <fullName evidence="7">tRNA (guanine-N(7)-)-methyltransferase</fullName>
        <ecNumber evidence="7">2.1.1.33</ecNumber>
    </recommendedName>
    <alternativeName>
        <fullName evidence="7">tRNA (guanine(46)-N(7))-methyltransferase</fullName>
    </alternativeName>
    <alternativeName>
        <fullName evidence="7">tRNA(m7G46)-methyltransferase</fullName>
    </alternativeName>
</protein>
<keyword evidence="4 7" id="KW-0808">Transferase</keyword>
<feature type="binding site" evidence="7">
    <location>
        <position position="98"/>
    </location>
    <ligand>
        <name>S-adenosyl-L-methionine</name>
        <dbReference type="ChEBI" id="CHEBI:59789"/>
    </ligand>
</feature>
<dbReference type="SUPFAM" id="SSF53335">
    <property type="entry name" value="S-adenosyl-L-methionine-dependent methyltransferases"/>
    <property type="match status" value="1"/>
</dbReference>
<evidence type="ECO:0000256" key="2">
    <source>
        <dbReference type="ARBA" id="ARBA00003015"/>
    </source>
</evidence>
<dbReference type="Gene3D" id="3.40.50.150">
    <property type="entry name" value="Vaccinia Virus protein VP39"/>
    <property type="match status" value="1"/>
</dbReference>
<comment type="function">
    <text evidence="2 7">Catalyzes the formation of N(7)-methylguanine at position 46 (m7G46) in tRNA.</text>
</comment>
<organism evidence="8 9">
    <name type="scientific">Sporomusa acidovorans (strain ATCC 49682 / DSM 3132 / Mol)</name>
    <dbReference type="NCBI Taxonomy" id="1123286"/>
    <lineage>
        <taxon>Bacteria</taxon>
        <taxon>Bacillati</taxon>
        <taxon>Bacillota</taxon>
        <taxon>Negativicutes</taxon>
        <taxon>Selenomonadales</taxon>
        <taxon>Sporomusaceae</taxon>
        <taxon>Sporomusa</taxon>
    </lineage>
</organism>
<keyword evidence="6 7" id="KW-0819">tRNA processing</keyword>
<evidence type="ECO:0000313" key="8">
    <source>
        <dbReference type="EMBL" id="XFO75390.1"/>
    </source>
</evidence>
<evidence type="ECO:0000256" key="6">
    <source>
        <dbReference type="ARBA" id="ARBA00022694"/>
    </source>
</evidence>
<dbReference type="InterPro" id="IPR055361">
    <property type="entry name" value="tRNA_methyltr_TrmB_bact"/>
</dbReference>
<dbReference type="RefSeq" id="WP_093793384.1">
    <property type="nucleotide sequence ID" value="NZ_CP155571.1"/>
</dbReference>
<evidence type="ECO:0000313" key="9">
    <source>
        <dbReference type="Proteomes" id="UP000216052"/>
    </source>
</evidence>
<dbReference type="GO" id="GO:0008176">
    <property type="term" value="F:tRNA (guanine(46)-N7)-methyltransferase activity"/>
    <property type="evidence" value="ECO:0007669"/>
    <property type="project" value="UniProtKB-EC"/>
</dbReference>
<dbReference type="PROSITE" id="PS51625">
    <property type="entry name" value="SAM_MT_TRMB"/>
    <property type="match status" value="1"/>
</dbReference>
<dbReference type="NCBIfam" id="TIGR00091">
    <property type="entry name" value="tRNA (guanosine(46)-N7)-methyltransferase TrmB"/>
    <property type="match status" value="1"/>
</dbReference>
<dbReference type="Proteomes" id="UP000216052">
    <property type="component" value="Chromosome"/>
</dbReference>
<proteinExistence type="inferred from homology"/>
<comment type="caution">
    <text evidence="7">Lacks conserved residue(s) required for the propagation of feature annotation.</text>
</comment>
<dbReference type="InterPro" id="IPR029063">
    <property type="entry name" value="SAM-dependent_MTases_sf"/>
</dbReference>
<dbReference type="InterPro" id="IPR003358">
    <property type="entry name" value="tRNA_(Gua-N-7)_MeTrfase_Trmb"/>
</dbReference>
<dbReference type="EMBL" id="CP155571">
    <property type="protein sequence ID" value="XFO75390.1"/>
    <property type="molecule type" value="Genomic_DNA"/>
</dbReference>
<feature type="binding site" evidence="7">
    <location>
        <position position="156"/>
    </location>
    <ligand>
        <name>substrate</name>
    </ligand>
</feature>
<dbReference type="PANTHER" id="PTHR23417">
    <property type="entry name" value="3-DEOXY-D-MANNO-OCTULOSONIC-ACID TRANSFERASE/TRNA GUANINE-N 7 - -METHYLTRANSFERASE"/>
    <property type="match status" value="1"/>
</dbReference>
<evidence type="ECO:0000256" key="5">
    <source>
        <dbReference type="ARBA" id="ARBA00022691"/>
    </source>
</evidence>
<dbReference type="HAMAP" id="MF_01057">
    <property type="entry name" value="tRNA_methyltr_TrmB"/>
    <property type="match status" value="1"/>
</dbReference>
<dbReference type="CDD" id="cd02440">
    <property type="entry name" value="AdoMet_MTases"/>
    <property type="match status" value="1"/>
</dbReference>
<feature type="binding site" evidence="7">
    <location>
        <position position="124"/>
    </location>
    <ligand>
        <name>substrate</name>
    </ligand>
</feature>
<feature type="binding site" evidence="7">
    <location>
        <position position="120"/>
    </location>
    <ligand>
        <name>S-adenosyl-L-methionine</name>
        <dbReference type="ChEBI" id="CHEBI:59789"/>
    </ligand>
</feature>
<comment type="pathway">
    <text evidence="7">tRNA modification; N(7)-methylguanine-tRNA biosynthesis.</text>
</comment>
<accession>A0ABZ3JB62</accession>
<feature type="binding site" evidence="7">
    <location>
        <position position="71"/>
    </location>
    <ligand>
        <name>S-adenosyl-L-methionine</name>
        <dbReference type="ChEBI" id="CHEBI:59789"/>
    </ligand>
</feature>
<keyword evidence="3 7" id="KW-0489">Methyltransferase</keyword>
<feature type="binding site" evidence="7">
    <location>
        <position position="45"/>
    </location>
    <ligand>
        <name>S-adenosyl-L-methionine</name>
        <dbReference type="ChEBI" id="CHEBI:59789"/>
    </ligand>
</feature>
<keyword evidence="5 7" id="KW-0949">S-adenosyl-L-methionine</keyword>
<dbReference type="EC" id="2.1.1.33" evidence="7"/>
<evidence type="ECO:0000256" key="7">
    <source>
        <dbReference type="HAMAP-Rule" id="MF_01057"/>
    </source>
</evidence>
<keyword evidence="9" id="KW-1185">Reference proteome</keyword>
<gene>
    <name evidence="7 8" type="primary">trmB</name>
    <name evidence="8" type="ORF">SPACI_055100</name>
</gene>